<reference evidence="1 2" key="1">
    <citation type="journal article" date="2019" name="Nat. Ecol. Evol.">
        <title>Megaphylogeny resolves global patterns of mushroom evolution.</title>
        <authorList>
            <person name="Varga T."/>
            <person name="Krizsan K."/>
            <person name="Foldi C."/>
            <person name="Dima B."/>
            <person name="Sanchez-Garcia M."/>
            <person name="Sanchez-Ramirez S."/>
            <person name="Szollosi G.J."/>
            <person name="Szarkandi J.G."/>
            <person name="Papp V."/>
            <person name="Albert L."/>
            <person name="Andreopoulos W."/>
            <person name="Angelini C."/>
            <person name="Antonin V."/>
            <person name="Barry K.W."/>
            <person name="Bougher N.L."/>
            <person name="Buchanan P."/>
            <person name="Buyck B."/>
            <person name="Bense V."/>
            <person name="Catcheside P."/>
            <person name="Chovatia M."/>
            <person name="Cooper J."/>
            <person name="Damon W."/>
            <person name="Desjardin D."/>
            <person name="Finy P."/>
            <person name="Geml J."/>
            <person name="Haridas S."/>
            <person name="Hughes K."/>
            <person name="Justo A."/>
            <person name="Karasinski D."/>
            <person name="Kautmanova I."/>
            <person name="Kiss B."/>
            <person name="Kocsube S."/>
            <person name="Kotiranta H."/>
            <person name="LaButti K.M."/>
            <person name="Lechner B.E."/>
            <person name="Liimatainen K."/>
            <person name="Lipzen A."/>
            <person name="Lukacs Z."/>
            <person name="Mihaltcheva S."/>
            <person name="Morgado L.N."/>
            <person name="Niskanen T."/>
            <person name="Noordeloos M.E."/>
            <person name="Ohm R.A."/>
            <person name="Ortiz-Santana B."/>
            <person name="Ovrebo C."/>
            <person name="Racz N."/>
            <person name="Riley R."/>
            <person name="Savchenko A."/>
            <person name="Shiryaev A."/>
            <person name="Soop K."/>
            <person name="Spirin V."/>
            <person name="Szebenyi C."/>
            <person name="Tomsovsky M."/>
            <person name="Tulloss R.E."/>
            <person name="Uehling J."/>
            <person name="Grigoriev I.V."/>
            <person name="Vagvolgyi C."/>
            <person name="Papp T."/>
            <person name="Martin F.M."/>
            <person name="Miettinen O."/>
            <person name="Hibbett D.S."/>
            <person name="Nagy L.G."/>
        </authorList>
    </citation>
    <scope>NUCLEOTIDE SEQUENCE [LARGE SCALE GENOMIC DNA]</scope>
    <source>
        <strain evidence="1 2">HHB13444</strain>
    </source>
</reference>
<accession>A0A5C3NQW2</accession>
<dbReference type="AlphaFoldDB" id="A0A5C3NQW2"/>
<dbReference type="Proteomes" id="UP000308197">
    <property type="component" value="Unassembled WGS sequence"/>
</dbReference>
<evidence type="ECO:0000313" key="2">
    <source>
        <dbReference type="Proteomes" id="UP000308197"/>
    </source>
</evidence>
<gene>
    <name evidence="1" type="ORF">K466DRAFT_17558</name>
</gene>
<name>A0A5C3NQW2_9APHY</name>
<keyword evidence="2" id="KW-1185">Reference proteome</keyword>
<evidence type="ECO:0000313" key="1">
    <source>
        <dbReference type="EMBL" id="TFK79432.1"/>
    </source>
</evidence>
<proteinExistence type="predicted"/>
<sequence length="127" mass="13633">MLAASPHAARSTSLARLKCTSACNCCALARTLPPPARLPALLGASSNSQSVLCHFHPSVRPRMHTRPAFLPSLAATLRYRAQCIAADHEHVADVNSDAHHDIGSSRRRARPSASTELYIVVTPKCLT</sequence>
<organism evidence="1 2">
    <name type="scientific">Polyporus arcularius HHB13444</name>
    <dbReference type="NCBI Taxonomy" id="1314778"/>
    <lineage>
        <taxon>Eukaryota</taxon>
        <taxon>Fungi</taxon>
        <taxon>Dikarya</taxon>
        <taxon>Basidiomycota</taxon>
        <taxon>Agaricomycotina</taxon>
        <taxon>Agaricomycetes</taxon>
        <taxon>Polyporales</taxon>
        <taxon>Polyporaceae</taxon>
        <taxon>Polyporus</taxon>
    </lineage>
</organism>
<dbReference type="InParanoid" id="A0A5C3NQW2"/>
<dbReference type="EMBL" id="ML212038">
    <property type="protein sequence ID" value="TFK79432.1"/>
    <property type="molecule type" value="Genomic_DNA"/>
</dbReference>
<protein>
    <submittedName>
        <fullName evidence="1">Uncharacterized protein</fullName>
    </submittedName>
</protein>